<keyword evidence="3" id="KW-0479">Metal-binding</keyword>
<feature type="compositionally biased region" description="Low complexity" evidence="7">
    <location>
        <begin position="236"/>
        <end position="248"/>
    </location>
</feature>
<dbReference type="Pfam" id="PF13499">
    <property type="entry name" value="EF-hand_7"/>
    <property type="match status" value="1"/>
</dbReference>
<dbReference type="PANTHER" id="PTHR23055:SF178">
    <property type="entry name" value="NEUROCALCIN HOMOLOG"/>
    <property type="match status" value="1"/>
</dbReference>
<gene>
    <name evidence="9" type="ORF">BCR43DRAFT_507127</name>
</gene>
<dbReference type="InterPro" id="IPR002048">
    <property type="entry name" value="EF_hand_dom"/>
</dbReference>
<feature type="domain" description="EF-hand" evidence="8">
    <location>
        <begin position="67"/>
        <end position="102"/>
    </location>
</feature>
<keyword evidence="2" id="KW-0519">Myristate</keyword>
<evidence type="ECO:0000256" key="7">
    <source>
        <dbReference type="SAM" id="MobiDB-lite"/>
    </source>
</evidence>
<dbReference type="PANTHER" id="PTHR23055">
    <property type="entry name" value="CALCIUM BINDING PROTEINS"/>
    <property type="match status" value="1"/>
</dbReference>
<dbReference type="OMA" id="HADEPNG"/>
<dbReference type="GO" id="GO:0005509">
    <property type="term" value="F:calcium ion binding"/>
    <property type="evidence" value="ECO:0007669"/>
    <property type="project" value="InterPro"/>
</dbReference>
<dbReference type="CDD" id="cd00051">
    <property type="entry name" value="EFh"/>
    <property type="match status" value="1"/>
</dbReference>
<keyword evidence="5" id="KW-0106">Calcium</keyword>
<dbReference type="AlphaFoldDB" id="A0A1X2H662"/>
<dbReference type="EMBL" id="MCGN01000008">
    <property type="protein sequence ID" value="ORY93877.1"/>
    <property type="molecule type" value="Genomic_DNA"/>
</dbReference>
<feature type="region of interest" description="Disordered" evidence="7">
    <location>
        <begin position="161"/>
        <end position="213"/>
    </location>
</feature>
<feature type="region of interest" description="Disordered" evidence="7">
    <location>
        <begin position="229"/>
        <end position="316"/>
    </location>
</feature>
<evidence type="ECO:0000313" key="10">
    <source>
        <dbReference type="Proteomes" id="UP000242180"/>
    </source>
</evidence>
<feature type="compositionally biased region" description="Basic and acidic residues" evidence="7">
    <location>
        <begin position="275"/>
        <end position="285"/>
    </location>
</feature>
<comment type="caution">
    <text evidence="9">The sequence shown here is derived from an EMBL/GenBank/DDBJ whole genome shotgun (WGS) entry which is preliminary data.</text>
</comment>
<proteinExistence type="inferred from homology"/>
<feature type="compositionally biased region" description="Polar residues" evidence="7">
    <location>
        <begin position="298"/>
        <end position="307"/>
    </location>
</feature>
<dbReference type="InterPro" id="IPR018247">
    <property type="entry name" value="EF_Hand_1_Ca_BS"/>
</dbReference>
<dbReference type="InterPro" id="IPR011992">
    <property type="entry name" value="EF-hand-dom_pair"/>
</dbReference>
<dbReference type="OrthoDB" id="191686at2759"/>
<evidence type="ECO:0000256" key="4">
    <source>
        <dbReference type="ARBA" id="ARBA00022737"/>
    </source>
</evidence>
<keyword evidence="6" id="KW-0449">Lipoprotein</keyword>
<dbReference type="PROSITE" id="PS00018">
    <property type="entry name" value="EF_HAND_1"/>
    <property type="match status" value="2"/>
</dbReference>
<sequence>MGQAKITSKEIRHLRHNVEASSKRPDSGTITEDVFREVLLLHFCCVTDTTGNKSEFVDGLSVFMKGTPEEKLALSFKLYDVDHDGFLTRPELERVMLQLSHTFSEEDQTAEIKGMVGRMFDDLDVDNDGKLSFEEYKLSAMKEPLIVDFLEQFLAEHNLSNRPRVPSRPASLRSYRSGRSLTPINHSPKPPGSPSSLTATAAAAGHHPHHPHRLSVRLSQAELLEFSHHQQNQRLSSVPTTPTSSSHSIKSQALTSSNSPNHHLPPSPVRSTSPVDHHDEFDKTTRRPSQHAIPPAPNTTAHSTTITPPAAAPGQA</sequence>
<dbReference type="SUPFAM" id="SSF47473">
    <property type="entry name" value="EF-hand"/>
    <property type="match status" value="1"/>
</dbReference>
<dbReference type="Gene3D" id="1.10.238.10">
    <property type="entry name" value="EF-hand"/>
    <property type="match status" value="1"/>
</dbReference>
<dbReference type="STRING" id="13706.A0A1X2H662"/>
<dbReference type="InParanoid" id="A0A1X2H662"/>
<accession>A0A1X2H662</accession>
<dbReference type="PROSITE" id="PS50222">
    <property type="entry name" value="EF_HAND_2"/>
    <property type="match status" value="2"/>
</dbReference>
<evidence type="ECO:0000256" key="6">
    <source>
        <dbReference type="ARBA" id="ARBA00023288"/>
    </source>
</evidence>
<dbReference type="InterPro" id="IPR028846">
    <property type="entry name" value="Recoverin"/>
</dbReference>
<evidence type="ECO:0000256" key="3">
    <source>
        <dbReference type="ARBA" id="ARBA00022723"/>
    </source>
</evidence>
<comment type="similarity">
    <text evidence="1">Belongs to the recoverin family.</text>
</comment>
<evidence type="ECO:0000313" key="9">
    <source>
        <dbReference type="EMBL" id="ORY93877.1"/>
    </source>
</evidence>
<name>A0A1X2H662_SYNRA</name>
<dbReference type="SMART" id="SM00054">
    <property type="entry name" value="EFh"/>
    <property type="match status" value="2"/>
</dbReference>
<evidence type="ECO:0000259" key="8">
    <source>
        <dbReference type="PROSITE" id="PS50222"/>
    </source>
</evidence>
<evidence type="ECO:0000256" key="2">
    <source>
        <dbReference type="ARBA" id="ARBA00022707"/>
    </source>
</evidence>
<keyword evidence="4" id="KW-0677">Repeat</keyword>
<dbReference type="Proteomes" id="UP000242180">
    <property type="component" value="Unassembled WGS sequence"/>
</dbReference>
<evidence type="ECO:0000256" key="5">
    <source>
        <dbReference type="ARBA" id="ARBA00022837"/>
    </source>
</evidence>
<dbReference type="PRINTS" id="PR00450">
    <property type="entry name" value="RECOVERIN"/>
</dbReference>
<reference evidence="9 10" key="1">
    <citation type="submission" date="2016-07" db="EMBL/GenBank/DDBJ databases">
        <title>Pervasive Adenine N6-methylation of Active Genes in Fungi.</title>
        <authorList>
            <consortium name="DOE Joint Genome Institute"/>
            <person name="Mondo S.J."/>
            <person name="Dannebaum R.O."/>
            <person name="Kuo R.C."/>
            <person name="Labutti K."/>
            <person name="Haridas S."/>
            <person name="Kuo A."/>
            <person name="Salamov A."/>
            <person name="Ahrendt S.R."/>
            <person name="Lipzen A."/>
            <person name="Sullivan W."/>
            <person name="Andreopoulos W.B."/>
            <person name="Clum A."/>
            <person name="Lindquist E."/>
            <person name="Daum C."/>
            <person name="Ramamoorthy G.K."/>
            <person name="Gryganskyi A."/>
            <person name="Culley D."/>
            <person name="Magnuson J.K."/>
            <person name="James T.Y."/>
            <person name="O'Malley M.A."/>
            <person name="Stajich J.E."/>
            <person name="Spatafora J.W."/>
            <person name="Visel A."/>
            <person name="Grigoriev I.V."/>
        </authorList>
    </citation>
    <scope>NUCLEOTIDE SEQUENCE [LARGE SCALE GENOMIC DNA]</scope>
    <source>
        <strain evidence="9 10">NRRL 2496</strain>
    </source>
</reference>
<evidence type="ECO:0000256" key="1">
    <source>
        <dbReference type="ARBA" id="ARBA00006049"/>
    </source>
</evidence>
<feature type="domain" description="EF-hand" evidence="8">
    <location>
        <begin position="111"/>
        <end position="146"/>
    </location>
</feature>
<organism evidence="9 10">
    <name type="scientific">Syncephalastrum racemosum</name>
    <name type="common">Filamentous fungus</name>
    <dbReference type="NCBI Taxonomy" id="13706"/>
    <lineage>
        <taxon>Eukaryota</taxon>
        <taxon>Fungi</taxon>
        <taxon>Fungi incertae sedis</taxon>
        <taxon>Mucoromycota</taxon>
        <taxon>Mucoromycotina</taxon>
        <taxon>Mucoromycetes</taxon>
        <taxon>Mucorales</taxon>
        <taxon>Syncephalastraceae</taxon>
        <taxon>Syncephalastrum</taxon>
    </lineage>
</organism>
<keyword evidence="10" id="KW-1185">Reference proteome</keyword>
<feature type="compositionally biased region" description="Low complexity" evidence="7">
    <location>
        <begin position="194"/>
        <end position="205"/>
    </location>
</feature>
<protein>
    <recommendedName>
        <fullName evidence="8">EF-hand domain-containing protein</fullName>
    </recommendedName>
</protein>